<evidence type="ECO:0000313" key="1">
    <source>
        <dbReference type="EMBL" id="HIU43310.1"/>
    </source>
</evidence>
<dbReference type="AlphaFoldDB" id="A0A9D1ISY9"/>
<gene>
    <name evidence="1" type="ORF">IAB67_03320</name>
</gene>
<reference evidence="1" key="1">
    <citation type="submission" date="2020-10" db="EMBL/GenBank/DDBJ databases">
        <authorList>
            <person name="Gilroy R."/>
        </authorList>
    </citation>
    <scope>NUCLEOTIDE SEQUENCE</scope>
    <source>
        <strain evidence="1">CHK191-8634</strain>
    </source>
</reference>
<name>A0A9D1ISY9_9CLOT</name>
<dbReference type="EMBL" id="DVMR01000033">
    <property type="protein sequence ID" value="HIU43310.1"/>
    <property type="molecule type" value="Genomic_DNA"/>
</dbReference>
<protein>
    <submittedName>
        <fullName evidence="1">Late competence development ComFB family protein</fullName>
    </submittedName>
</protein>
<organism evidence="1 2">
    <name type="scientific">Candidatus Ventrousia excrementavium</name>
    <dbReference type="NCBI Taxonomy" id="2840961"/>
    <lineage>
        <taxon>Bacteria</taxon>
        <taxon>Bacillati</taxon>
        <taxon>Bacillota</taxon>
        <taxon>Clostridia</taxon>
        <taxon>Eubacteriales</taxon>
        <taxon>Clostridiaceae</taxon>
        <taxon>Clostridiaceae incertae sedis</taxon>
        <taxon>Candidatus Ventrousia</taxon>
    </lineage>
</organism>
<comment type="caution">
    <text evidence="1">The sequence shown here is derived from an EMBL/GenBank/DDBJ whole genome shotgun (WGS) entry which is preliminary data.</text>
</comment>
<evidence type="ECO:0000313" key="2">
    <source>
        <dbReference type="Proteomes" id="UP000824073"/>
    </source>
</evidence>
<dbReference type="Pfam" id="PF10719">
    <property type="entry name" value="ComFB"/>
    <property type="match status" value="1"/>
</dbReference>
<reference evidence="1" key="2">
    <citation type="journal article" date="2021" name="PeerJ">
        <title>Extensive microbial diversity within the chicken gut microbiome revealed by metagenomics and culture.</title>
        <authorList>
            <person name="Gilroy R."/>
            <person name="Ravi A."/>
            <person name="Getino M."/>
            <person name="Pursley I."/>
            <person name="Horton D.L."/>
            <person name="Alikhan N.F."/>
            <person name="Baker D."/>
            <person name="Gharbi K."/>
            <person name="Hall N."/>
            <person name="Watson M."/>
            <person name="Adriaenssens E.M."/>
            <person name="Foster-Nyarko E."/>
            <person name="Jarju S."/>
            <person name="Secka A."/>
            <person name="Antonio M."/>
            <person name="Oren A."/>
            <person name="Chaudhuri R.R."/>
            <person name="La Ragione R."/>
            <person name="Hildebrand F."/>
            <person name="Pallen M.J."/>
        </authorList>
    </citation>
    <scope>NUCLEOTIDE SEQUENCE</scope>
    <source>
        <strain evidence="1">CHK191-8634</strain>
    </source>
</reference>
<dbReference type="InterPro" id="IPR019657">
    <property type="entry name" value="ComFB"/>
</dbReference>
<sequence>MSIEYHNLMEDIVLQEVDDIMRSGGGCCCDICKTDVIAYALNHLPPHYVATHKGRMMVKLQSYQTQSHADVIAALSEAAQLVARNPRHEDKD</sequence>
<proteinExistence type="predicted"/>
<dbReference type="Proteomes" id="UP000824073">
    <property type="component" value="Unassembled WGS sequence"/>
</dbReference>
<accession>A0A9D1ISY9</accession>